<proteinExistence type="inferred from homology"/>
<reference evidence="2 3" key="1">
    <citation type="submission" date="2016-10" db="EMBL/GenBank/DDBJ databases">
        <authorList>
            <person name="de Groot N.N."/>
        </authorList>
    </citation>
    <scope>NUCLEOTIDE SEQUENCE [LARGE SCALE GENOMIC DNA]</scope>
    <source>
        <strain evidence="2 3">DSM 26656</strain>
    </source>
</reference>
<dbReference type="InterPro" id="IPR050259">
    <property type="entry name" value="SDR"/>
</dbReference>
<dbReference type="PANTHER" id="PTHR42879">
    <property type="entry name" value="3-OXOACYL-(ACYL-CARRIER-PROTEIN) REDUCTASE"/>
    <property type="match status" value="1"/>
</dbReference>
<dbReference type="InterPro" id="IPR020904">
    <property type="entry name" value="Sc_DH/Rdtase_CS"/>
</dbReference>
<dbReference type="PRINTS" id="PR00081">
    <property type="entry name" value="GDHRDH"/>
</dbReference>
<keyword evidence="3" id="KW-1185">Reference proteome</keyword>
<name>A0A1H5ZH42_9HYPH</name>
<dbReference type="FunFam" id="3.40.50.720:FF:000084">
    <property type="entry name" value="Short-chain dehydrogenase reductase"/>
    <property type="match status" value="1"/>
</dbReference>
<dbReference type="InterPro" id="IPR002347">
    <property type="entry name" value="SDR_fam"/>
</dbReference>
<gene>
    <name evidence="2" type="ORF">SAMN04488115_104444</name>
</gene>
<dbReference type="AlphaFoldDB" id="A0A1H5ZH42"/>
<dbReference type="PROSITE" id="PS00061">
    <property type="entry name" value="ADH_SHORT"/>
    <property type="match status" value="1"/>
</dbReference>
<dbReference type="GO" id="GO:0032787">
    <property type="term" value="P:monocarboxylic acid metabolic process"/>
    <property type="evidence" value="ECO:0007669"/>
    <property type="project" value="UniProtKB-ARBA"/>
</dbReference>
<dbReference type="Gene3D" id="3.40.50.720">
    <property type="entry name" value="NAD(P)-binding Rossmann-like Domain"/>
    <property type="match status" value="1"/>
</dbReference>
<dbReference type="OrthoDB" id="9780084at2"/>
<dbReference type="PRINTS" id="PR00080">
    <property type="entry name" value="SDRFAMILY"/>
</dbReference>
<sequence>MAEPTALSTPLAGRRAFVTGATQGIGLAIAQSLAGAGARLCINGPADDDALEQARREVGDDALALAADLSRPDEVEHLLARIDVTLGGIDILVLNAALQEREPWQGIGRPALDRQVEVNLAANLRLIQALTPGMMERGWGRLIAIGSIQQVREHPEMLIYAASKAALESMVRNLARQLGHRGVTCNVLAPGVIETARNRDALADAAYRDTVTSAIPLRSFGTPQDCAAAALFLASDGARYITGTTLFVDGGMHL</sequence>
<comment type="similarity">
    <text evidence="1">Belongs to the short-chain dehydrogenases/reductases (SDR) family.</text>
</comment>
<accession>A0A1H5ZH42</accession>
<dbReference type="Proteomes" id="UP000236743">
    <property type="component" value="Unassembled WGS sequence"/>
</dbReference>
<dbReference type="Pfam" id="PF13561">
    <property type="entry name" value="adh_short_C2"/>
    <property type="match status" value="1"/>
</dbReference>
<evidence type="ECO:0000256" key="1">
    <source>
        <dbReference type="ARBA" id="ARBA00006484"/>
    </source>
</evidence>
<dbReference type="RefSeq" id="WP_103872855.1">
    <property type="nucleotide sequence ID" value="NZ_FNUY01000004.1"/>
</dbReference>
<protein>
    <submittedName>
        <fullName evidence="2">NAD(P)-dependent dehydrogenase, short-chain alcohol dehydrogenase family</fullName>
    </submittedName>
</protein>
<dbReference type="SUPFAM" id="SSF51735">
    <property type="entry name" value="NAD(P)-binding Rossmann-fold domains"/>
    <property type="match status" value="1"/>
</dbReference>
<dbReference type="InterPro" id="IPR036291">
    <property type="entry name" value="NAD(P)-bd_dom_sf"/>
</dbReference>
<evidence type="ECO:0000313" key="2">
    <source>
        <dbReference type="EMBL" id="SEG35843.1"/>
    </source>
</evidence>
<organism evidence="2 3">
    <name type="scientific">Bosea lathyri</name>
    <dbReference type="NCBI Taxonomy" id="1036778"/>
    <lineage>
        <taxon>Bacteria</taxon>
        <taxon>Pseudomonadati</taxon>
        <taxon>Pseudomonadota</taxon>
        <taxon>Alphaproteobacteria</taxon>
        <taxon>Hyphomicrobiales</taxon>
        <taxon>Boseaceae</taxon>
        <taxon>Bosea</taxon>
    </lineage>
</organism>
<evidence type="ECO:0000313" key="3">
    <source>
        <dbReference type="Proteomes" id="UP000236743"/>
    </source>
</evidence>
<dbReference type="EMBL" id="FNUY01000004">
    <property type="protein sequence ID" value="SEG35843.1"/>
    <property type="molecule type" value="Genomic_DNA"/>
</dbReference>